<dbReference type="eggNOG" id="ENOG50306E4">
    <property type="taxonomic scope" value="Bacteria"/>
</dbReference>
<dbReference type="STRING" id="985665.HPL003_10320"/>
<dbReference type="EMBL" id="CP003107">
    <property type="protein sequence ID" value="AET58825.1"/>
    <property type="molecule type" value="Genomic_DNA"/>
</dbReference>
<name>G7VV56_PAETH</name>
<accession>G7VV56</accession>
<protein>
    <submittedName>
        <fullName evidence="1">Uncharacterized protein</fullName>
    </submittedName>
</protein>
<proteinExistence type="predicted"/>
<dbReference type="Proteomes" id="UP000005876">
    <property type="component" value="Chromosome"/>
</dbReference>
<evidence type="ECO:0000313" key="2">
    <source>
        <dbReference type="Proteomes" id="UP000005876"/>
    </source>
</evidence>
<reference evidence="1 2" key="3">
    <citation type="journal article" date="2012" name="J. Bacteriol.">
        <title>Genome Sequence of Paenibacillus terrae HPL-003, a Xylanase-Producing Bacterium Isolated from Soil Found in Forest Residue.</title>
        <authorList>
            <person name="Shin S.H."/>
            <person name="Kim S."/>
            <person name="Kim J.Y."/>
            <person name="Song H.Y."/>
            <person name="Cho S.J."/>
            <person name="Kim D.R."/>
            <person name="Lee K.I."/>
            <person name="Lim H.K."/>
            <person name="Park N.J."/>
            <person name="Hwang I.T."/>
            <person name="Yang K.S."/>
        </authorList>
    </citation>
    <scope>NUCLEOTIDE SEQUENCE [LARGE SCALE GENOMIC DNA]</scope>
    <source>
        <strain evidence="1 2">HPL-003</strain>
    </source>
</reference>
<dbReference type="RefSeq" id="WP_014279558.1">
    <property type="nucleotide sequence ID" value="NC_016641.1"/>
</dbReference>
<reference evidence="2" key="1">
    <citation type="submission" date="2011-11" db="EMBL/GenBank/DDBJ databases">
        <title>Complete sequence of Paenibacillus terrae HPL-003.</title>
        <authorList>
            <person name="Shin S.H."/>
            <person name="Kim S."/>
            <person name="Kim J.Y."/>
        </authorList>
    </citation>
    <scope>NUCLEOTIDE SEQUENCE [LARGE SCALE GENOMIC DNA]</scope>
    <source>
        <strain evidence="2">HPL-003</strain>
    </source>
</reference>
<reference key="2">
    <citation type="submission" date="2011-11" db="EMBL/GenBank/DDBJ databases">
        <authorList>
            <person name="Shin S.H."/>
            <person name="Kim S."/>
            <person name="Kim J.Y."/>
        </authorList>
    </citation>
    <scope>NUCLEOTIDE SEQUENCE</scope>
    <source>
        <strain>HPL-003</strain>
    </source>
</reference>
<dbReference type="AlphaFoldDB" id="G7VV56"/>
<evidence type="ECO:0000313" key="1">
    <source>
        <dbReference type="EMBL" id="AET58825.1"/>
    </source>
</evidence>
<dbReference type="HOGENOM" id="CLU_131495_0_0_9"/>
<gene>
    <name evidence="1" type="ordered locus">HPL003_10320</name>
</gene>
<sequence>MSGDELFLRKLVDATRFDDRLWAHISNESEEHTEHSVYVAEFTGERAKPYGASITDLVLAEEGGYTSTFSAFYWEWHEPAFRRMEQREGSVFTLELAQRLLDHYTVLGGKTYEFIYSVLDPQLKKVHLFVKEVDL</sequence>
<organism evidence="1 2">
    <name type="scientific">Paenibacillus terrae (strain HPL-003)</name>
    <dbReference type="NCBI Taxonomy" id="985665"/>
    <lineage>
        <taxon>Bacteria</taxon>
        <taxon>Bacillati</taxon>
        <taxon>Bacillota</taxon>
        <taxon>Bacilli</taxon>
        <taxon>Bacillales</taxon>
        <taxon>Paenibacillaceae</taxon>
        <taxon>Paenibacillus</taxon>
    </lineage>
</organism>
<dbReference type="KEGG" id="pta:HPL003_10320"/>